<dbReference type="EMBL" id="JAKLTQ010000005">
    <property type="protein sequence ID" value="MCG2622169.1"/>
    <property type="molecule type" value="Genomic_DNA"/>
</dbReference>
<keyword evidence="1" id="KW-0472">Membrane</keyword>
<evidence type="ECO:0000256" key="1">
    <source>
        <dbReference type="SAM" id="Phobius"/>
    </source>
</evidence>
<evidence type="ECO:0000313" key="3">
    <source>
        <dbReference type="Proteomes" id="UP001165368"/>
    </source>
</evidence>
<dbReference type="Gene3D" id="2.30.110.10">
    <property type="entry name" value="Electron Transport, Fmn-binding Protein, Chain A"/>
    <property type="match status" value="1"/>
</dbReference>
<keyword evidence="1" id="KW-0812">Transmembrane</keyword>
<gene>
    <name evidence="2" type="ORF">LVY72_09585</name>
</gene>
<feature type="transmembrane region" description="Helical" evidence="1">
    <location>
        <begin position="12"/>
        <end position="36"/>
    </location>
</feature>
<evidence type="ECO:0008006" key="4">
    <source>
        <dbReference type="Google" id="ProtNLM"/>
    </source>
</evidence>
<evidence type="ECO:0000313" key="2">
    <source>
        <dbReference type="EMBL" id="MCG2622169.1"/>
    </source>
</evidence>
<accession>A0ABS9L6Q9</accession>
<sequence length="149" mass="16367">MMYGWDGSWGIGGWIAMALMVLLFWGSVVAVVILLLRGPRGVGWGGGHRQPWEDAERILNARFARREADSVDTNTGVAWSIMVKSRAAESGHTEDVPDSAAQLLFPWEAGSKDHFVRITADSITGRRFKVSPPRAWSISLDDATRAGLE</sequence>
<proteinExistence type="predicted"/>
<dbReference type="InterPro" id="IPR012349">
    <property type="entry name" value="Split_barrel_FMN-bd"/>
</dbReference>
<dbReference type="RefSeq" id="WP_237820204.1">
    <property type="nucleotide sequence ID" value="NZ_JAKLTQ010000005.1"/>
</dbReference>
<comment type="caution">
    <text evidence="2">The sequence shown here is derived from an EMBL/GenBank/DDBJ whole genome shotgun (WGS) entry which is preliminary data.</text>
</comment>
<protein>
    <recommendedName>
        <fullName evidence="4">DUF2550 domain-containing protein</fullName>
    </recommendedName>
</protein>
<keyword evidence="3" id="KW-1185">Reference proteome</keyword>
<keyword evidence="1" id="KW-1133">Transmembrane helix</keyword>
<name>A0ABS9L6Q9_9MICC</name>
<organism evidence="2 3">
    <name type="scientific">Arthrobacter hankyongi</name>
    <dbReference type="NCBI Taxonomy" id="2904801"/>
    <lineage>
        <taxon>Bacteria</taxon>
        <taxon>Bacillati</taxon>
        <taxon>Actinomycetota</taxon>
        <taxon>Actinomycetes</taxon>
        <taxon>Micrococcales</taxon>
        <taxon>Micrococcaceae</taxon>
        <taxon>Arthrobacter</taxon>
    </lineage>
</organism>
<dbReference type="Proteomes" id="UP001165368">
    <property type="component" value="Unassembled WGS sequence"/>
</dbReference>
<reference evidence="2" key="1">
    <citation type="submission" date="2022-01" db="EMBL/GenBank/DDBJ databases">
        <authorList>
            <person name="Jo J.-H."/>
            <person name="Im W.-T."/>
        </authorList>
    </citation>
    <scope>NUCLEOTIDE SEQUENCE</scope>
    <source>
        <strain evidence="2">I2-34</strain>
    </source>
</reference>